<organism evidence="2 3">
    <name type="scientific">Jimgerdemannia flammicorona</name>
    <dbReference type="NCBI Taxonomy" id="994334"/>
    <lineage>
        <taxon>Eukaryota</taxon>
        <taxon>Fungi</taxon>
        <taxon>Fungi incertae sedis</taxon>
        <taxon>Mucoromycota</taxon>
        <taxon>Mucoromycotina</taxon>
        <taxon>Endogonomycetes</taxon>
        <taxon>Endogonales</taxon>
        <taxon>Endogonaceae</taxon>
        <taxon>Jimgerdemannia</taxon>
    </lineage>
</organism>
<dbReference type="Proteomes" id="UP000274822">
    <property type="component" value="Unassembled WGS sequence"/>
</dbReference>
<sequence>MSAGAASGPTVNLHNSTITGIGVGTINGAGLPKRIVSKERIPEPQYDGDDDDEDHSDVEERSPKWRMVTPHGGRVDARSDNKAQTDKDRQS</sequence>
<proteinExistence type="predicted"/>
<dbReference type="EMBL" id="RBNJ01010254">
    <property type="protein sequence ID" value="RUS26538.1"/>
    <property type="molecule type" value="Genomic_DNA"/>
</dbReference>
<protein>
    <submittedName>
        <fullName evidence="2">Uncharacterized protein</fullName>
    </submittedName>
</protein>
<feature type="compositionally biased region" description="Acidic residues" evidence="1">
    <location>
        <begin position="46"/>
        <end position="57"/>
    </location>
</feature>
<keyword evidence="3" id="KW-1185">Reference proteome</keyword>
<evidence type="ECO:0000313" key="2">
    <source>
        <dbReference type="EMBL" id="RUS26538.1"/>
    </source>
</evidence>
<evidence type="ECO:0000313" key="3">
    <source>
        <dbReference type="Proteomes" id="UP000274822"/>
    </source>
</evidence>
<gene>
    <name evidence="2" type="ORF">BC938DRAFT_470640</name>
</gene>
<feature type="region of interest" description="Disordered" evidence="1">
    <location>
        <begin position="1"/>
        <end position="91"/>
    </location>
</feature>
<comment type="caution">
    <text evidence="2">The sequence shown here is derived from an EMBL/GenBank/DDBJ whole genome shotgun (WGS) entry which is preliminary data.</text>
</comment>
<reference evidence="2 3" key="1">
    <citation type="journal article" date="2018" name="New Phytol.">
        <title>Phylogenomics of Endogonaceae and evolution of mycorrhizas within Mucoromycota.</title>
        <authorList>
            <person name="Chang Y."/>
            <person name="Desiro A."/>
            <person name="Na H."/>
            <person name="Sandor L."/>
            <person name="Lipzen A."/>
            <person name="Clum A."/>
            <person name="Barry K."/>
            <person name="Grigoriev I.V."/>
            <person name="Martin F.M."/>
            <person name="Stajich J.E."/>
            <person name="Smith M.E."/>
            <person name="Bonito G."/>
            <person name="Spatafora J.W."/>
        </authorList>
    </citation>
    <scope>NUCLEOTIDE SEQUENCE [LARGE SCALE GENOMIC DNA]</scope>
    <source>
        <strain evidence="2 3">AD002</strain>
    </source>
</reference>
<name>A0A433Q9Q1_9FUNG</name>
<accession>A0A433Q9Q1</accession>
<dbReference type="AlphaFoldDB" id="A0A433Q9Q1"/>
<feature type="compositionally biased region" description="Basic and acidic residues" evidence="1">
    <location>
        <begin position="73"/>
        <end position="91"/>
    </location>
</feature>
<evidence type="ECO:0000256" key="1">
    <source>
        <dbReference type="SAM" id="MobiDB-lite"/>
    </source>
</evidence>